<organism evidence="1 2">
    <name type="scientific">Pseudomonas jessenii</name>
    <dbReference type="NCBI Taxonomy" id="77298"/>
    <lineage>
        <taxon>Bacteria</taxon>
        <taxon>Pseudomonadati</taxon>
        <taxon>Pseudomonadota</taxon>
        <taxon>Gammaproteobacteria</taxon>
        <taxon>Pseudomonadales</taxon>
        <taxon>Pseudomonadaceae</taxon>
        <taxon>Pseudomonas</taxon>
    </lineage>
</organism>
<proteinExistence type="predicted"/>
<dbReference type="Proteomes" id="UP000255365">
    <property type="component" value="Unassembled WGS sequence"/>
</dbReference>
<evidence type="ECO:0000313" key="1">
    <source>
        <dbReference type="EMBL" id="RDL14457.1"/>
    </source>
</evidence>
<sequence>MKNPTKSTVLFFILLVCANAAGWLYYVAMHGTVTRGMPMIRTTEPLLIGGRYGDENSYVLPMGTTLYEDKSYPEGFTRYLVYFNHKGPIDHETVTMEPNYGGSVVVPQWLESIDAVTLNDIFKRFPLSRRDVAAAVKANDISRDDLIEIIAEMPE</sequence>
<gene>
    <name evidence="1" type="ORF">DEU51_11946</name>
</gene>
<dbReference type="EMBL" id="QRAV01000019">
    <property type="protein sequence ID" value="RDL14457.1"/>
    <property type="molecule type" value="Genomic_DNA"/>
</dbReference>
<protein>
    <submittedName>
        <fullName evidence="1">Uncharacterized protein</fullName>
    </submittedName>
</protein>
<dbReference type="RefSeq" id="WP_258558335.1">
    <property type="nucleotide sequence ID" value="NZ_QRAV01000019.1"/>
</dbReference>
<evidence type="ECO:0000313" key="2">
    <source>
        <dbReference type="Proteomes" id="UP000255365"/>
    </source>
</evidence>
<name>A0A370S3X4_PSEJE</name>
<dbReference type="AlphaFoldDB" id="A0A370S3X4"/>
<accession>A0A370S3X4</accession>
<comment type="caution">
    <text evidence="1">The sequence shown here is derived from an EMBL/GenBank/DDBJ whole genome shotgun (WGS) entry which is preliminary data.</text>
</comment>
<reference evidence="1 2" key="1">
    <citation type="submission" date="2018-07" db="EMBL/GenBank/DDBJ databases">
        <title>Genome sequencing of rice bacterial endophytes.</title>
        <authorList>
            <person name="Venturi V."/>
        </authorList>
    </citation>
    <scope>NUCLEOTIDE SEQUENCE [LARGE SCALE GENOMIC DNA]</scope>
    <source>
        <strain evidence="1 2">E2333</strain>
    </source>
</reference>